<reference evidence="1 2" key="1">
    <citation type="submission" date="2019-02" db="EMBL/GenBank/DDBJ databases">
        <title>WGS of Pseudoxanthomonas species novum from clinical isolates.</title>
        <authorList>
            <person name="Bernier A.-M."/>
            <person name="Bernard K."/>
            <person name="Vachon A."/>
        </authorList>
    </citation>
    <scope>NUCLEOTIDE SEQUENCE [LARGE SCALE GENOMIC DNA]</scope>
    <source>
        <strain evidence="1 2">NML140781</strain>
    </source>
</reference>
<gene>
    <name evidence="1" type="ORF">EA656_12915</name>
</gene>
<evidence type="ECO:0000313" key="1">
    <source>
        <dbReference type="EMBL" id="TAA34609.1"/>
    </source>
</evidence>
<proteinExistence type="predicted"/>
<dbReference type="RefSeq" id="WP_130523999.1">
    <property type="nucleotide sequence ID" value="NZ_SHLZ01000002.1"/>
</dbReference>
<accession>A0A4Q8LTN5</accession>
<evidence type="ECO:0000313" key="2">
    <source>
        <dbReference type="Proteomes" id="UP000292087"/>
    </source>
</evidence>
<dbReference type="AlphaFoldDB" id="A0A4Q8LTN5"/>
<sequence>MSMTQAKVLAFAITEIRQLLAGYLGSQADADLSVRIAAHLAYALHNQAHAVLEGKPFDTQQALRALGAVDSMLGTEYERRLPGLMTELAGQAP</sequence>
<comment type="caution">
    <text evidence="1">The sequence shown here is derived from an EMBL/GenBank/DDBJ whole genome shotgun (WGS) entry which is preliminary data.</text>
</comment>
<dbReference type="Proteomes" id="UP000292087">
    <property type="component" value="Unassembled WGS sequence"/>
</dbReference>
<protein>
    <submittedName>
        <fullName evidence="1">Uncharacterized protein</fullName>
    </submittedName>
</protein>
<dbReference type="EMBL" id="SHMF01000003">
    <property type="protein sequence ID" value="TAA34609.1"/>
    <property type="molecule type" value="Genomic_DNA"/>
</dbReference>
<name>A0A4Q8LTN5_9GAMM</name>
<organism evidence="1 2">
    <name type="scientific">Pseudoxanthomonas winnipegensis</name>
    <dbReference type="NCBI Taxonomy" id="2480810"/>
    <lineage>
        <taxon>Bacteria</taxon>
        <taxon>Pseudomonadati</taxon>
        <taxon>Pseudomonadota</taxon>
        <taxon>Gammaproteobacteria</taxon>
        <taxon>Lysobacterales</taxon>
        <taxon>Lysobacteraceae</taxon>
        <taxon>Pseudoxanthomonas</taxon>
    </lineage>
</organism>